<accession>A0A401QMI6</accession>
<dbReference type="PROSITE" id="PS51741">
    <property type="entry name" value="F_BAR"/>
    <property type="match status" value="1"/>
</dbReference>
<proteinExistence type="predicted"/>
<name>A0A401QMI6_SCYTO</name>
<organism evidence="3 4">
    <name type="scientific">Scyliorhinus torazame</name>
    <name type="common">Cloudy catshark</name>
    <name type="synonym">Catulus torazame</name>
    <dbReference type="NCBI Taxonomy" id="75743"/>
    <lineage>
        <taxon>Eukaryota</taxon>
        <taxon>Metazoa</taxon>
        <taxon>Chordata</taxon>
        <taxon>Craniata</taxon>
        <taxon>Vertebrata</taxon>
        <taxon>Chondrichthyes</taxon>
        <taxon>Elasmobranchii</taxon>
        <taxon>Galeomorphii</taxon>
        <taxon>Galeoidea</taxon>
        <taxon>Carcharhiniformes</taxon>
        <taxon>Scyliorhinidae</taxon>
        <taxon>Scyliorhinus</taxon>
    </lineage>
</organism>
<reference evidence="3 4" key="1">
    <citation type="journal article" date="2018" name="Nat. Ecol. Evol.">
        <title>Shark genomes provide insights into elasmobranch evolution and the origin of vertebrates.</title>
        <authorList>
            <person name="Hara Y"/>
            <person name="Yamaguchi K"/>
            <person name="Onimaru K"/>
            <person name="Kadota M"/>
            <person name="Koyanagi M"/>
            <person name="Keeley SD"/>
            <person name="Tatsumi K"/>
            <person name="Tanaka K"/>
            <person name="Motone F"/>
            <person name="Kageyama Y"/>
            <person name="Nozu R"/>
            <person name="Adachi N"/>
            <person name="Nishimura O"/>
            <person name="Nakagawa R"/>
            <person name="Tanegashima C"/>
            <person name="Kiyatake I"/>
            <person name="Matsumoto R"/>
            <person name="Murakumo K"/>
            <person name="Nishida K"/>
            <person name="Terakita A"/>
            <person name="Kuratani S"/>
            <person name="Sato K"/>
            <person name="Hyodo S Kuraku.S."/>
        </authorList>
    </citation>
    <scope>NUCLEOTIDE SEQUENCE [LARGE SCALE GENOMIC DNA]</scope>
</reference>
<dbReference type="Proteomes" id="UP000288216">
    <property type="component" value="Unassembled WGS sequence"/>
</dbReference>
<feature type="non-terminal residue" evidence="3">
    <location>
        <position position="43"/>
    </location>
</feature>
<sequence>MRKHSEDLNSGPINKLALLIRDKQQLKKSYSEQWQQINQDVIK</sequence>
<dbReference type="EMBL" id="BFAA01325505">
    <property type="protein sequence ID" value="GCB86641.1"/>
    <property type="molecule type" value="Genomic_DNA"/>
</dbReference>
<dbReference type="InterPro" id="IPR031160">
    <property type="entry name" value="F_BAR_dom"/>
</dbReference>
<dbReference type="AlphaFoldDB" id="A0A401QMI6"/>
<feature type="domain" description="F-BAR" evidence="2">
    <location>
        <begin position="1"/>
        <end position="43"/>
    </location>
</feature>
<dbReference type="OrthoDB" id="546826at2759"/>
<evidence type="ECO:0000256" key="1">
    <source>
        <dbReference type="PROSITE-ProRule" id="PRU01077"/>
    </source>
</evidence>
<evidence type="ECO:0000259" key="2">
    <source>
        <dbReference type="PROSITE" id="PS51741"/>
    </source>
</evidence>
<evidence type="ECO:0000313" key="3">
    <source>
        <dbReference type="EMBL" id="GCB86641.1"/>
    </source>
</evidence>
<keyword evidence="4" id="KW-1185">Reference proteome</keyword>
<protein>
    <recommendedName>
        <fullName evidence="2">F-BAR domain-containing protein</fullName>
    </recommendedName>
</protein>
<gene>
    <name evidence="3" type="ORF">scyTo_0027345</name>
</gene>
<keyword evidence="1" id="KW-0175">Coiled coil</keyword>
<comment type="caution">
    <text evidence="3">The sequence shown here is derived from an EMBL/GenBank/DDBJ whole genome shotgun (WGS) entry which is preliminary data.</text>
</comment>
<evidence type="ECO:0000313" key="4">
    <source>
        <dbReference type="Proteomes" id="UP000288216"/>
    </source>
</evidence>
<dbReference type="STRING" id="75743.A0A401QMI6"/>